<dbReference type="EMBL" id="UZAH01025681">
    <property type="protein sequence ID" value="VDO68603.1"/>
    <property type="molecule type" value="Genomic_DNA"/>
</dbReference>
<organism evidence="5 6">
    <name type="scientific">Heligmosomoides polygyrus</name>
    <name type="common">Parasitic roundworm</name>
    <dbReference type="NCBI Taxonomy" id="6339"/>
    <lineage>
        <taxon>Eukaryota</taxon>
        <taxon>Metazoa</taxon>
        <taxon>Ecdysozoa</taxon>
        <taxon>Nematoda</taxon>
        <taxon>Chromadorea</taxon>
        <taxon>Rhabditida</taxon>
        <taxon>Rhabditina</taxon>
        <taxon>Rhabditomorpha</taxon>
        <taxon>Strongyloidea</taxon>
        <taxon>Heligmosomidae</taxon>
        <taxon>Heligmosomoides</taxon>
    </lineage>
</organism>
<dbReference type="Gene3D" id="3.30.479.30">
    <property type="entry name" value="Band 7 domain"/>
    <property type="match status" value="1"/>
</dbReference>
<dbReference type="PANTHER" id="PTHR10264:SF28">
    <property type="entry name" value="BAND 7 DOMAIN-CONTAINING PROTEIN"/>
    <property type="match status" value="1"/>
</dbReference>
<reference evidence="4 5" key="1">
    <citation type="submission" date="2018-11" db="EMBL/GenBank/DDBJ databases">
        <authorList>
            <consortium name="Pathogen Informatics"/>
        </authorList>
    </citation>
    <scope>NUCLEOTIDE SEQUENCE [LARGE SCALE GENOMIC DNA]</scope>
</reference>
<dbReference type="Pfam" id="PF01145">
    <property type="entry name" value="Band_7"/>
    <property type="match status" value="1"/>
</dbReference>
<evidence type="ECO:0000313" key="4">
    <source>
        <dbReference type="EMBL" id="VDO68603.1"/>
    </source>
</evidence>
<reference evidence="6" key="2">
    <citation type="submission" date="2019-09" db="UniProtKB">
        <authorList>
            <consortium name="WormBaseParasite"/>
        </authorList>
    </citation>
    <scope>IDENTIFICATION</scope>
</reference>
<gene>
    <name evidence="4" type="ORF">HPBE_LOCUS6517</name>
</gene>
<dbReference type="InterPro" id="IPR001107">
    <property type="entry name" value="Band_7"/>
</dbReference>
<evidence type="ECO:0000256" key="2">
    <source>
        <dbReference type="SAM" id="Phobius"/>
    </source>
</evidence>
<dbReference type="SUPFAM" id="SSF117892">
    <property type="entry name" value="Band 7/SPFH domain"/>
    <property type="match status" value="1"/>
</dbReference>
<accession>A0A183FI44</accession>
<comment type="similarity">
    <text evidence="1">Belongs to the band 7/mec-2 family.</text>
</comment>
<name>A0A183FI44_HELPZ</name>
<evidence type="ECO:0000259" key="3">
    <source>
        <dbReference type="Pfam" id="PF01145"/>
    </source>
</evidence>
<evidence type="ECO:0000313" key="5">
    <source>
        <dbReference type="Proteomes" id="UP000050761"/>
    </source>
</evidence>
<evidence type="ECO:0000256" key="1">
    <source>
        <dbReference type="ARBA" id="ARBA00008164"/>
    </source>
</evidence>
<keyword evidence="2" id="KW-1133">Transmembrane helix</keyword>
<proteinExistence type="inferred from homology"/>
<dbReference type="WBParaSite" id="HPBE_0000651601-mRNA-1">
    <property type="protein sequence ID" value="HPBE_0000651601-mRNA-1"/>
    <property type="gene ID" value="HPBE_0000651601"/>
</dbReference>
<keyword evidence="2" id="KW-0472">Membrane</keyword>
<evidence type="ECO:0000313" key="6">
    <source>
        <dbReference type="WBParaSite" id="HPBE_0000651601-mRNA-1"/>
    </source>
</evidence>
<dbReference type="OrthoDB" id="3592703at2759"/>
<feature type="transmembrane region" description="Helical" evidence="2">
    <location>
        <begin position="98"/>
        <end position="119"/>
    </location>
</feature>
<dbReference type="PANTHER" id="PTHR10264">
    <property type="entry name" value="BAND 7 PROTEIN-RELATED"/>
    <property type="match status" value="1"/>
</dbReference>
<feature type="domain" description="Band 7" evidence="3">
    <location>
        <begin position="123"/>
        <end position="200"/>
    </location>
</feature>
<sequence length="224" mass="25300">MMFPSVRYASLAQNEEDIDSTERKLDEDVHIFEYGMPPGTFDSAFTYANYNDLDKMGYEAPKRYGNSIGNRYSHFTYSHFFNDDEDEKEVSPMTAVEMAIYFVSWAFVLITLPFSLLFVMKFVSTTERLVVLRLGRAQKTRGPGATFVLPCIDTTYKISTTITAFNVPPLQVITTDRGLVELGATVFLRIRDPLSAVCSVQSAQVMFPSTYFTPDCPTETVDVT</sequence>
<dbReference type="InterPro" id="IPR001972">
    <property type="entry name" value="Stomatin_HflK_fam"/>
</dbReference>
<keyword evidence="2" id="KW-0812">Transmembrane</keyword>
<dbReference type="Proteomes" id="UP000050761">
    <property type="component" value="Unassembled WGS sequence"/>
</dbReference>
<dbReference type="InterPro" id="IPR043202">
    <property type="entry name" value="Band-7_stomatin-like"/>
</dbReference>
<dbReference type="GO" id="GO:0005886">
    <property type="term" value="C:plasma membrane"/>
    <property type="evidence" value="ECO:0007669"/>
    <property type="project" value="InterPro"/>
</dbReference>
<accession>A0A3P7YUY7</accession>
<dbReference type="PRINTS" id="PR00721">
    <property type="entry name" value="STOMATIN"/>
</dbReference>
<dbReference type="InterPro" id="IPR036013">
    <property type="entry name" value="Band_7/SPFH_dom_sf"/>
</dbReference>
<protein>
    <submittedName>
        <fullName evidence="6">PHB domain-containing protein</fullName>
    </submittedName>
</protein>
<dbReference type="AlphaFoldDB" id="A0A183FI44"/>
<keyword evidence="5" id="KW-1185">Reference proteome</keyword>